<reference evidence="2" key="1">
    <citation type="submission" date="2020-05" db="EMBL/GenBank/DDBJ databases">
        <authorList>
            <person name="Chiriac C."/>
            <person name="Salcher M."/>
            <person name="Ghai R."/>
            <person name="Kavagutti S V."/>
        </authorList>
    </citation>
    <scope>NUCLEOTIDE SEQUENCE</scope>
</reference>
<dbReference type="AlphaFoldDB" id="A0A6J7ACT4"/>
<dbReference type="InterPro" id="IPR028098">
    <property type="entry name" value="Glyco_trans_4-like_N"/>
</dbReference>
<dbReference type="PANTHER" id="PTHR12526:SF630">
    <property type="entry name" value="GLYCOSYLTRANSFERASE"/>
    <property type="match status" value="1"/>
</dbReference>
<dbReference type="Pfam" id="PF13692">
    <property type="entry name" value="Glyco_trans_1_4"/>
    <property type="match status" value="1"/>
</dbReference>
<dbReference type="PANTHER" id="PTHR12526">
    <property type="entry name" value="GLYCOSYLTRANSFERASE"/>
    <property type="match status" value="1"/>
</dbReference>
<evidence type="ECO:0000259" key="1">
    <source>
        <dbReference type="Pfam" id="PF13439"/>
    </source>
</evidence>
<name>A0A6J7ACT4_9ZZZZ</name>
<dbReference type="Gene3D" id="3.40.50.2000">
    <property type="entry name" value="Glycogen Phosphorylase B"/>
    <property type="match status" value="2"/>
</dbReference>
<sequence length="367" mass="41578">MRILQVLPHFSKGGAEKVVIELSNSLINAGHEVTVLLAYPVDPTLNQKQLVDKVQVRFLVSQSKNKYSHYLVLPYWIVRNWRTLREYDVIHCHLTYGLVFGSLISILRKIDRKKKIKLIATCHVVGVGVAAFPRILNERLSYFFDSFVLMAQDAKWRNFIRNRNRENILLIANGISSNVSGHKSRPSPKNGSWKIGTISRLQAERKPWLFLETFANIQNLKSGHVEFILGGDGPERESLVLQSEKLGLTTSLSMPGLVQTPNDFLNSLDLYITLNVEAITGIAGLEAVFAGIPVVGIQLSKDYENGPEDWIWSSQDPQGVAQKIVEWLKDPTQLATVAEEQYKIARETFSVERMRDNYLSLYATKKQ</sequence>
<feature type="domain" description="Glycosyltransferase subfamily 4-like N-terminal" evidence="1">
    <location>
        <begin position="13"/>
        <end position="175"/>
    </location>
</feature>
<dbReference type="CDD" id="cd03801">
    <property type="entry name" value="GT4_PimA-like"/>
    <property type="match status" value="1"/>
</dbReference>
<protein>
    <submittedName>
        <fullName evidence="2">Unannotated protein</fullName>
    </submittedName>
</protein>
<organism evidence="2">
    <name type="scientific">freshwater metagenome</name>
    <dbReference type="NCBI Taxonomy" id="449393"/>
    <lineage>
        <taxon>unclassified sequences</taxon>
        <taxon>metagenomes</taxon>
        <taxon>ecological metagenomes</taxon>
    </lineage>
</organism>
<accession>A0A6J7ACT4</accession>
<dbReference type="Pfam" id="PF13439">
    <property type="entry name" value="Glyco_transf_4"/>
    <property type="match status" value="1"/>
</dbReference>
<proteinExistence type="predicted"/>
<dbReference type="EMBL" id="CAFABF010000053">
    <property type="protein sequence ID" value="CAB4830681.1"/>
    <property type="molecule type" value="Genomic_DNA"/>
</dbReference>
<dbReference type="SUPFAM" id="SSF53756">
    <property type="entry name" value="UDP-Glycosyltransferase/glycogen phosphorylase"/>
    <property type="match status" value="1"/>
</dbReference>
<gene>
    <name evidence="2" type="ORF">UFOPK3167_00978</name>
</gene>
<evidence type="ECO:0000313" key="2">
    <source>
        <dbReference type="EMBL" id="CAB4830681.1"/>
    </source>
</evidence>